<gene>
    <name evidence="1" type="ORF">FD09_GL001931</name>
</gene>
<dbReference type="InterPro" id="IPR011256">
    <property type="entry name" value="Reg_factor_effector_dom_sf"/>
</dbReference>
<evidence type="ECO:0000313" key="1">
    <source>
        <dbReference type="EMBL" id="KRL13898.1"/>
    </source>
</evidence>
<keyword evidence="2" id="KW-1185">Reference proteome</keyword>
<accession>A0A0R1N8Q5</accession>
<dbReference type="EMBL" id="AZEC01000003">
    <property type="protein sequence ID" value="KRL13898.1"/>
    <property type="molecule type" value="Genomic_DNA"/>
</dbReference>
<dbReference type="SUPFAM" id="SSF55136">
    <property type="entry name" value="Probable bacterial effector-binding domain"/>
    <property type="match status" value="1"/>
</dbReference>
<name>A0A0R1N8Q5_9LACO</name>
<dbReference type="Gene3D" id="3.20.80.10">
    <property type="entry name" value="Regulatory factor, effector binding domain"/>
    <property type="match status" value="1"/>
</dbReference>
<proteinExistence type="predicted"/>
<reference evidence="1 2" key="1">
    <citation type="journal article" date="2015" name="Genome Announc.">
        <title>Expanding the biotechnology potential of lactobacilli through comparative genomics of 213 strains and associated genera.</title>
        <authorList>
            <person name="Sun Z."/>
            <person name="Harris H.M."/>
            <person name="McCann A."/>
            <person name="Guo C."/>
            <person name="Argimon S."/>
            <person name="Zhang W."/>
            <person name="Yang X."/>
            <person name="Jeffery I.B."/>
            <person name="Cooney J.C."/>
            <person name="Kagawa T.F."/>
            <person name="Liu W."/>
            <person name="Song Y."/>
            <person name="Salvetti E."/>
            <person name="Wrobel A."/>
            <person name="Rasinkangas P."/>
            <person name="Parkhill J."/>
            <person name="Rea M.C."/>
            <person name="O'Sullivan O."/>
            <person name="Ritari J."/>
            <person name="Douillard F.P."/>
            <person name="Paul Ross R."/>
            <person name="Yang R."/>
            <person name="Briner A.E."/>
            <person name="Felis G.E."/>
            <person name="de Vos W.M."/>
            <person name="Barrangou R."/>
            <person name="Klaenhammer T.R."/>
            <person name="Caufield P.W."/>
            <person name="Cui Y."/>
            <person name="Zhang H."/>
            <person name="O'Toole P.W."/>
        </authorList>
    </citation>
    <scope>NUCLEOTIDE SEQUENCE [LARGE SCALE GENOMIC DNA]</scope>
    <source>
        <strain evidence="1 2">DSM 12744</strain>
    </source>
</reference>
<organism evidence="1 2">
    <name type="scientific">Schleiferilactobacillus perolens DSM 12744</name>
    <dbReference type="NCBI Taxonomy" id="1423792"/>
    <lineage>
        <taxon>Bacteria</taxon>
        <taxon>Bacillati</taxon>
        <taxon>Bacillota</taxon>
        <taxon>Bacilli</taxon>
        <taxon>Lactobacillales</taxon>
        <taxon>Lactobacillaceae</taxon>
        <taxon>Schleiferilactobacillus</taxon>
    </lineage>
</organism>
<protein>
    <recommendedName>
        <fullName evidence="3">GyrI-like small molecule binding domain-containing protein</fullName>
    </recommendedName>
</protein>
<sequence length="223" mass="25161">MQAEKALSILKRSDQFMDRFDYREVEQTEYNLGDTPSLVILTTRNYLVFNGAGPATLTNPEFKDAAIAMYRYAEDIHQLAAHSQALSWYRDYVPYPLSVYIAPNGQYTLLIKQPNFTEPELLTQAQQADHDATGAAKQVAYRRLAEGTEVQLLTQGPVTADNPVWDTLATFMAAHDMKRTVEGHREVYLDNILTTSAEQVRTLVRIPVNATDQGDTDYPIARN</sequence>
<evidence type="ECO:0008006" key="3">
    <source>
        <dbReference type="Google" id="ProtNLM"/>
    </source>
</evidence>
<dbReference type="Proteomes" id="UP000051330">
    <property type="component" value="Unassembled WGS sequence"/>
</dbReference>
<evidence type="ECO:0000313" key="2">
    <source>
        <dbReference type="Proteomes" id="UP000051330"/>
    </source>
</evidence>
<dbReference type="AlphaFoldDB" id="A0A0R1N8Q5"/>
<dbReference type="STRING" id="1423792.FD09_GL001931"/>
<dbReference type="PATRIC" id="fig|1423792.3.peg.1959"/>
<comment type="caution">
    <text evidence="1">The sequence shown here is derived from an EMBL/GenBank/DDBJ whole genome shotgun (WGS) entry which is preliminary data.</text>
</comment>